<dbReference type="Gene3D" id="4.10.75.10">
    <property type="entry name" value="Elafin-like"/>
    <property type="match status" value="1"/>
</dbReference>
<reference evidence="2" key="3">
    <citation type="submission" date="2025-09" db="UniProtKB">
        <authorList>
            <consortium name="Ensembl"/>
        </authorList>
    </citation>
    <scope>IDENTIFICATION</scope>
</reference>
<accession>A0A3P8VZQ6</accession>
<evidence type="ECO:0000259" key="1">
    <source>
        <dbReference type="PROSITE" id="PS51390"/>
    </source>
</evidence>
<dbReference type="InterPro" id="IPR036645">
    <property type="entry name" value="Elafin-like_sf"/>
</dbReference>
<dbReference type="GO" id="GO:0030182">
    <property type="term" value="P:neuron differentiation"/>
    <property type="evidence" value="ECO:0007669"/>
    <property type="project" value="TreeGrafter"/>
</dbReference>
<dbReference type="SMART" id="SM00217">
    <property type="entry name" value="WAP"/>
    <property type="match status" value="1"/>
</dbReference>
<name>A0A3P8VZQ6_CYNSE</name>
<dbReference type="PROSITE" id="PS51390">
    <property type="entry name" value="WAP"/>
    <property type="match status" value="1"/>
</dbReference>
<dbReference type="Proteomes" id="UP000265120">
    <property type="component" value="Chromosome 14"/>
</dbReference>
<dbReference type="PANTHER" id="PTHR14131:SF6">
    <property type="entry name" value="ANOSMIN-1-RELATED"/>
    <property type="match status" value="1"/>
</dbReference>
<dbReference type="InterPro" id="IPR042447">
    <property type="entry name" value="Anosmin-1"/>
</dbReference>
<dbReference type="SUPFAM" id="SSF57256">
    <property type="entry name" value="Elafin-like"/>
    <property type="match status" value="1"/>
</dbReference>
<dbReference type="PANTHER" id="PTHR14131">
    <property type="entry name" value="ANOSMIN"/>
    <property type="match status" value="1"/>
</dbReference>
<dbReference type="CDD" id="cd00199">
    <property type="entry name" value="WAP"/>
    <property type="match status" value="1"/>
</dbReference>
<keyword evidence="3" id="KW-1185">Reference proteome</keyword>
<evidence type="ECO:0000313" key="3">
    <source>
        <dbReference type="Proteomes" id="UP000265120"/>
    </source>
</evidence>
<sequence length="99" mass="10668">MCSINDSPLFCDLEAELYGGKCSFRNILSSWECVTSCEFLQSVMVTKQGSCPAPQRASGFAAACVASCDNDQECSALKRCCFNGCGRTCQTPQDLKATE</sequence>
<evidence type="ECO:0000313" key="2">
    <source>
        <dbReference type="Ensembl" id="ENSCSEP00000020748.1"/>
    </source>
</evidence>
<dbReference type="Pfam" id="PF00095">
    <property type="entry name" value="WAP"/>
    <property type="match status" value="1"/>
</dbReference>
<protein>
    <submittedName>
        <fullName evidence="2">Anosmin 1a</fullName>
    </submittedName>
</protein>
<dbReference type="Ensembl" id="ENSCSET00000021009.1">
    <property type="protein sequence ID" value="ENSCSEP00000020748.1"/>
    <property type="gene ID" value="ENSCSEG00000013223.1"/>
</dbReference>
<dbReference type="GO" id="GO:0030414">
    <property type="term" value="F:peptidase inhibitor activity"/>
    <property type="evidence" value="ECO:0007669"/>
    <property type="project" value="InterPro"/>
</dbReference>
<dbReference type="FunFam" id="4.10.75.10:FF:000001">
    <property type="entry name" value="Anosmin 1"/>
    <property type="match status" value="1"/>
</dbReference>
<proteinExistence type="predicted"/>
<dbReference type="GO" id="GO:0009986">
    <property type="term" value="C:cell surface"/>
    <property type="evidence" value="ECO:0007669"/>
    <property type="project" value="TreeGrafter"/>
</dbReference>
<dbReference type="PRINTS" id="PR00003">
    <property type="entry name" value="4DISULPHCORE"/>
</dbReference>
<reference evidence="2 3" key="1">
    <citation type="journal article" date="2014" name="Nat. Genet.">
        <title>Whole-genome sequence of a flatfish provides insights into ZW sex chromosome evolution and adaptation to a benthic lifestyle.</title>
        <authorList>
            <person name="Chen S."/>
            <person name="Zhang G."/>
            <person name="Shao C."/>
            <person name="Huang Q."/>
            <person name="Liu G."/>
            <person name="Zhang P."/>
            <person name="Song W."/>
            <person name="An N."/>
            <person name="Chalopin D."/>
            <person name="Volff J.N."/>
            <person name="Hong Y."/>
            <person name="Li Q."/>
            <person name="Sha Z."/>
            <person name="Zhou H."/>
            <person name="Xie M."/>
            <person name="Yu Q."/>
            <person name="Liu Y."/>
            <person name="Xiang H."/>
            <person name="Wang N."/>
            <person name="Wu K."/>
            <person name="Yang C."/>
            <person name="Zhou Q."/>
            <person name="Liao X."/>
            <person name="Yang L."/>
            <person name="Hu Q."/>
            <person name="Zhang J."/>
            <person name="Meng L."/>
            <person name="Jin L."/>
            <person name="Tian Y."/>
            <person name="Lian J."/>
            <person name="Yang J."/>
            <person name="Miao G."/>
            <person name="Liu S."/>
            <person name="Liang Z."/>
            <person name="Yan F."/>
            <person name="Li Y."/>
            <person name="Sun B."/>
            <person name="Zhang H."/>
            <person name="Zhang J."/>
            <person name="Zhu Y."/>
            <person name="Du M."/>
            <person name="Zhao Y."/>
            <person name="Schartl M."/>
            <person name="Tang Q."/>
            <person name="Wang J."/>
        </authorList>
    </citation>
    <scope>NUCLEOTIDE SEQUENCE</scope>
</reference>
<feature type="domain" description="WAP" evidence="1">
    <location>
        <begin position="44"/>
        <end position="93"/>
    </location>
</feature>
<reference evidence="2" key="2">
    <citation type="submission" date="2025-08" db="UniProtKB">
        <authorList>
            <consortium name="Ensembl"/>
        </authorList>
    </citation>
    <scope>IDENTIFICATION</scope>
</reference>
<dbReference type="InterPro" id="IPR008197">
    <property type="entry name" value="WAP_dom"/>
</dbReference>
<dbReference type="GeneTree" id="ENSGT00440000033720"/>
<organism evidence="2 3">
    <name type="scientific">Cynoglossus semilaevis</name>
    <name type="common">Tongue sole</name>
    <dbReference type="NCBI Taxonomy" id="244447"/>
    <lineage>
        <taxon>Eukaryota</taxon>
        <taxon>Metazoa</taxon>
        <taxon>Chordata</taxon>
        <taxon>Craniata</taxon>
        <taxon>Vertebrata</taxon>
        <taxon>Euteleostomi</taxon>
        <taxon>Actinopterygii</taxon>
        <taxon>Neopterygii</taxon>
        <taxon>Teleostei</taxon>
        <taxon>Neoteleostei</taxon>
        <taxon>Acanthomorphata</taxon>
        <taxon>Carangaria</taxon>
        <taxon>Pleuronectiformes</taxon>
        <taxon>Pleuronectoidei</taxon>
        <taxon>Cynoglossidae</taxon>
        <taxon>Cynoglossinae</taxon>
        <taxon>Cynoglossus</taxon>
    </lineage>
</organism>
<dbReference type="GO" id="GO:0005576">
    <property type="term" value="C:extracellular region"/>
    <property type="evidence" value="ECO:0007669"/>
    <property type="project" value="InterPro"/>
</dbReference>
<dbReference type="AlphaFoldDB" id="A0A3P8VZQ6"/>